<dbReference type="AlphaFoldDB" id="A0A432LYV7"/>
<name>A0A432LYV7_9GAMM</name>
<dbReference type="RefSeq" id="WP_126671823.1">
    <property type="nucleotide sequence ID" value="NZ_RYZR01000001.1"/>
</dbReference>
<accession>A0A432LYV7</accession>
<sequence length="177" mass="20586">MWPFSKVKRQAVDERAGLATSFLLDSLERNSTAVINTAVGRNWRETQFDAFPVVAREVLLFELHLASRLAMKAREKSGDTQLMEAMVHLMAKRVPEVMRPRFQDEYAVRQLFYTKFAAFKPEDDQSYEGTLFWEFSKLILKVTEQKPEANKMQGLNVICDDMLHRIDEGFEQLGIYE</sequence>
<comment type="caution">
    <text evidence="1">The sequence shown here is derived from an EMBL/GenBank/DDBJ whole genome shotgun (WGS) entry which is preliminary data.</text>
</comment>
<reference evidence="1 2" key="1">
    <citation type="submission" date="2018-12" db="EMBL/GenBank/DDBJ databases">
        <title>Dyella dinghuensis sp. nov. DHOA06 and Dyella choica sp. nov. 4M-K27, isolated from forest soil.</title>
        <authorList>
            <person name="Qiu L.-H."/>
            <person name="Gao Z.-H."/>
        </authorList>
    </citation>
    <scope>NUCLEOTIDE SEQUENCE [LARGE SCALE GENOMIC DNA]</scope>
    <source>
        <strain evidence="1 2">DHOA06</strain>
    </source>
</reference>
<gene>
    <name evidence="1" type="ORF">EKH79_00455</name>
</gene>
<dbReference type="EMBL" id="RYZR01000001">
    <property type="protein sequence ID" value="RUL67112.1"/>
    <property type="molecule type" value="Genomic_DNA"/>
</dbReference>
<evidence type="ECO:0000313" key="2">
    <source>
        <dbReference type="Proteomes" id="UP000267077"/>
    </source>
</evidence>
<proteinExistence type="predicted"/>
<organism evidence="1 2">
    <name type="scientific">Dyella dinghuensis</name>
    <dbReference type="NCBI Taxonomy" id="1920169"/>
    <lineage>
        <taxon>Bacteria</taxon>
        <taxon>Pseudomonadati</taxon>
        <taxon>Pseudomonadota</taxon>
        <taxon>Gammaproteobacteria</taxon>
        <taxon>Lysobacterales</taxon>
        <taxon>Rhodanobacteraceae</taxon>
        <taxon>Dyella</taxon>
    </lineage>
</organism>
<protein>
    <submittedName>
        <fullName evidence="1">Uncharacterized protein</fullName>
    </submittedName>
</protein>
<dbReference type="Proteomes" id="UP000267077">
    <property type="component" value="Unassembled WGS sequence"/>
</dbReference>
<dbReference type="OrthoDB" id="9843613at2"/>
<evidence type="ECO:0000313" key="1">
    <source>
        <dbReference type="EMBL" id="RUL67112.1"/>
    </source>
</evidence>
<keyword evidence="2" id="KW-1185">Reference proteome</keyword>